<dbReference type="RefSeq" id="WP_208176104.1">
    <property type="nucleotide sequence ID" value="NZ_JAGETZ010000007.1"/>
</dbReference>
<dbReference type="EMBL" id="JAGETZ010000007">
    <property type="protein sequence ID" value="MBO2010468.1"/>
    <property type="molecule type" value="Genomic_DNA"/>
</dbReference>
<proteinExistence type="predicted"/>
<dbReference type="Pfam" id="PF18962">
    <property type="entry name" value="Por_Secre_tail"/>
    <property type="match status" value="1"/>
</dbReference>
<protein>
    <submittedName>
        <fullName evidence="3">T9SS type A sorting domain-containing protein</fullName>
    </submittedName>
</protein>
<evidence type="ECO:0000313" key="3">
    <source>
        <dbReference type="EMBL" id="MBO2010468.1"/>
    </source>
</evidence>
<dbReference type="SUPFAM" id="SSF63829">
    <property type="entry name" value="Calcium-dependent phosphotriesterase"/>
    <property type="match status" value="2"/>
</dbReference>
<feature type="chain" id="PRO_5045284367" evidence="1">
    <location>
        <begin position="28"/>
        <end position="845"/>
    </location>
</feature>
<name>A0ABS3QGU0_9BACT</name>
<accession>A0ABS3QGU0</accession>
<dbReference type="Gene3D" id="2.80.10.50">
    <property type="match status" value="5"/>
</dbReference>
<evidence type="ECO:0000313" key="4">
    <source>
        <dbReference type="Proteomes" id="UP000664369"/>
    </source>
</evidence>
<dbReference type="Proteomes" id="UP000664369">
    <property type="component" value="Unassembled WGS sequence"/>
</dbReference>
<reference evidence="3 4" key="1">
    <citation type="submission" date="2021-03" db="EMBL/GenBank/DDBJ databases">
        <authorList>
            <person name="Kim M.K."/>
        </authorList>
    </citation>
    <scope>NUCLEOTIDE SEQUENCE [LARGE SCALE GENOMIC DNA]</scope>
    <source>
        <strain evidence="3 4">BT442</strain>
    </source>
</reference>
<evidence type="ECO:0000259" key="2">
    <source>
        <dbReference type="Pfam" id="PF18962"/>
    </source>
</evidence>
<keyword evidence="1" id="KW-0732">Signal</keyword>
<dbReference type="NCBIfam" id="TIGR04183">
    <property type="entry name" value="Por_Secre_tail"/>
    <property type="match status" value="1"/>
</dbReference>
<dbReference type="InterPro" id="IPR013431">
    <property type="entry name" value="Delta_60_rpt"/>
</dbReference>
<sequence>MKHFTLIQRFALFLLFCLVLSKPAAQAQGPSIDPSFIPSYAYRPASVQQAAQQTDGKYLLLSDAVRAGGSSATGLLRLLADGSSPDLAFQTNVSSLQGTCRLFSLLPNGQILLVSDAALTLGSVTRQRLLRLNTDGTPDAGFNAGSGAGFSNFYSVAAQPDGKVLVAGDFTTFNGSAAGRLVRLNTDGSLDAAFQTALGTGFSMQTAAIAVQTDGKIVVTGAFSSINGTARQAIVRLLPTGAIDTSFTPAVPSGGSLLDVAVQPDGKLLVATYNPMPGWPALTRLNANGTLDTSFQNGTNFTNLSGLISPAIQVQPDGKILVLSIVSRTYNGTAIGKLVRLLPNGGLDPAFANTSAVPANSQLNTMQLLPNGKVLVALLSPTRFAPAGSAATGIALLNTDGSRDPAFVPLVQAPASVNALVQQPDGKYVVGGNFTEIGGVAAGYVARLNTDGTLDAGFTAAARASDVVTALALQPDGKVLVGGTFDQLAGGVRQSLGRLLPNGALDTGFAPVFVPTVFGQSNVELLAVQNDGRVLVKGTLTEASAPLNIFSQLLCLNGVTGQRDTSFPVTYQADALLVQPDGNLVIGGSNNISGSRYPILRLLPSGTLDPSFTQTAVPTNSLNFATQLARDAAGRLYASGSFTSFGGLPMGEVVRLLPNGTPDPGFAAGAVSTRIQTLAVQPNGRVLVGGQVGTQNANGTLRLLSNGAFDLSYNGATGPNTTVNSLLVQADGAIMAAGSFTTVSGISYNGLVRLLDANVLSVSNQKLAARTQAWPVPAHGRLNLALDAASRPQRVELLDALGRVVLTQVVSQPELTLDTSPLRAGAYLLRVHYAGGTTTRRVMLE</sequence>
<comment type="caution">
    <text evidence="3">The sequence shown here is derived from an EMBL/GenBank/DDBJ whole genome shotgun (WGS) entry which is preliminary data.</text>
</comment>
<organism evidence="3 4">
    <name type="scientific">Hymenobacter negativus</name>
    <dbReference type="NCBI Taxonomy" id="2795026"/>
    <lineage>
        <taxon>Bacteria</taxon>
        <taxon>Pseudomonadati</taxon>
        <taxon>Bacteroidota</taxon>
        <taxon>Cytophagia</taxon>
        <taxon>Cytophagales</taxon>
        <taxon>Hymenobacteraceae</taxon>
        <taxon>Hymenobacter</taxon>
    </lineage>
</organism>
<feature type="domain" description="Secretion system C-terminal sorting" evidence="2">
    <location>
        <begin position="774"/>
        <end position="842"/>
    </location>
</feature>
<dbReference type="InterPro" id="IPR026444">
    <property type="entry name" value="Secre_tail"/>
</dbReference>
<dbReference type="NCBIfam" id="TIGR02608">
    <property type="entry name" value="delta_60_rpt"/>
    <property type="match status" value="11"/>
</dbReference>
<evidence type="ECO:0000256" key="1">
    <source>
        <dbReference type="SAM" id="SignalP"/>
    </source>
</evidence>
<keyword evidence="4" id="KW-1185">Reference proteome</keyword>
<gene>
    <name evidence="3" type="ORF">J4E00_15510</name>
</gene>
<feature type="signal peptide" evidence="1">
    <location>
        <begin position="1"/>
        <end position="27"/>
    </location>
</feature>
<dbReference type="Pfam" id="PF17164">
    <property type="entry name" value="DUF5122"/>
    <property type="match status" value="12"/>
</dbReference>